<evidence type="ECO:0000256" key="1">
    <source>
        <dbReference type="SAM" id="MobiDB-lite"/>
    </source>
</evidence>
<gene>
    <name evidence="2" type="ORF">NRB20_68660</name>
</gene>
<accession>A0A7K0DD58</accession>
<evidence type="ECO:0000313" key="3">
    <source>
        <dbReference type="Proteomes" id="UP000438448"/>
    </source>
</evidence>
<proteinExistence type="predicted"/>
<dbReference type="EMBL" id="WEGK01000022">
    <property type="protein sequence ID" value="MQY23735.1"/>
    <property type="molecule type" value="Genomic_DNA"/>
</dbReference>
<protein>
    <recommendedName>
        <fullName evidence="4">ATP/GTP-binding protein</fullName>
    </recommendedName>
</protein>
<feature type="compositionally biased region" description="Basic and acidic residues" evidence="1">
    <location>
        <begin position="27"/>
        <end position="43"/>
    </location>
</feature>
<feature type="region of interest" description="Disordered" evidence="1">
    <location>
        <begin position="1"/>
        <end position="50"/>
    </location>
</feature>
<evidence type="ECO:0008006" key="4">
    <source>
        <dbReference type="Google" id="ProtNLM"/>
    </source>
</evidence>
<organism evidence="2 3">
    <name type="scientific">Nocardia macrotermitis</name>
    <dbReference type="NCBI Taxonomy" id="2585198"/>
    <lineage>
        <taxon>Bacteria</taxon>
        <taxon>Bacillati</taxon>
        <taxon>Actinomycetota</taxon>
        <taxon>Actinomycetes</taxon>
        <taxon>Mycobacteriales</taxon>
        <taxon>Nocardiaceae</taxon>
        <taxon>Nocardia</taxon>
    </lineage>
</organism>
<keyword evidence="3" id="KW-1185">Reference proteome</keyword>
<sequence>MHEAPGATLDNVMPRRKPNPRNSSARSQRDPRPIGDVFGRTEDGPGGAETFVVRTIPGSRAVKTYRCPGCDHEIAPGTAHIVAWAVDGGEDDRRHWHTGCWRGRHTRTITRRWS</sequence>
<evidence type="ECO:0000313" key="2">
    <source>
        <dbReference type="EMBL" id="MQY23735.1"/>
    </source>
</evidence>
<reference evidence="2 3" key="1">
    <citation type="submission" date="2019-10" db="EMBL/GenBank/DDBJ databases">
        <title>Nocardia macrotermitis sp. nov. and Nocardia aurantia sp. nov., isolated from the gut of fungus growing-termite Macrotermes natalensis.</title>
        <authorList>
            <person name="Benndorf R."/>
            <person name="Schwitalla J."/>
            <person name="Martin K."/>
            <person name="De Beer W."/>
            <person name="Kaster A.-K."/>
            <person name="Vollmers J."/>
            <person name="Poulsen M."/>
            <person name="Beemelmanns C."/>
        </authorList>
    </citation>
    <scope>NUCLEOTIDE SEQUENCE [LARGE SCALE GENOMIC DNA]</scope>
    <source>
        <strain evidence="2 3">RB20</strain>
    </source>
</reference>
<name>A0A7K0DD58_9NOCA</name>
<dbReference type="Proteomes" id="UP000438448">
    <property type="component" value="Unassembled WGS sequence"/>
</dbReference>
<dbReference type="AlphaFoldDB" id="A0A7K0DD58"/>
<comment type="caution">
    <text evidence="2">The sequence shown here is derived from an EMBL/GenBank/DDBJ whole genome shotgun (WGS) entry which is preliminary data.</text>
</comment>